<evidence type="ECO:0000256" key="3">
    <source>
        <dbReference type="ARBA" id="ARBA00022448"/>
    </source>
</evidence>
<evidence type="ECO:0000313" key="10">
    <source>
        <dbReference type="Proteomes" id="UP000270219"/>
    </source>
</evidence>
<keyword evidence="3" id="KW-0813">Transport</keyword>
<dbReference type="Pfam" id="PF01594">
    <property type="entry name" value="AI-2E_transport"/>
    <property type="match status" value="1"/>
</dbReference>
<organism evidence="9 10">
    <name type="scientific">Oceanobacillus piezotolerans</name>
    <dbReference type="NCBI Taxonomy" id="2448030"/>
    <lineage>
        <taxon>Bacteria</taxon>
        <taxon>Bacillati</taxon>
        <taxon>Bacillota</taxon>
        <taxon>Bacilli</taxon>
        <taxon>Bacillales</taxon>
        <taxon>Bacillaceae</taxon>
        <taxon>Oceanobacillus</taxon>
    </lineage>
</organism>
<feature type="transmembrane region" description="Helical" evidence="8">
    <location>
        <begin position="246"/>
        <end position="267"/>
    </location>
</feature>
<feature type="transmembrane region" description="Helical" evidence="8">
    <location>
        <begin position="160"/>
        <end position="182"/>
    </location>
</feature>
<protein>
    <submittedName>
        <fullName evidence="9">AI-2E family transporter</fullName>
    </submittedName>
</protein>
<dbReference type="PANTHER" id="PTHR21716">
    <property type="entry name" value="TRANSMEMBRANE PROTEIN"/>
    <property type="match status" value="1"/>
</dbReference>
<comment type="caution">
    <text evidence="9">The sequence shown here is derived from an EMBL/GenBank/DDBJ whole genome shotgun (WGS) entry which is preliminary data.</text>
</comment>
<comment type="subcellular location">
    <subcellularLocation>
        <location evidence="1">Cell membrane</location>
        <topology evidence="1">Multi-pass membrane protein</topology>
    </subcellularLocation>
</comment>
<accession>A0A498D902</accession>
<reference evidence="9 10" key="1">
    <citation type="submission" date="2018-10" db="EMBL/GenBank/DDBJ databases">
        <title>Oceanobacillus sp. YLB-02 draft genome.</title>
        <authorList>
            <person name="Yu L."/>
        </authorList>
    </citation>
    <scope>NUCLEOTIDE SEQUENCE [LARGE SCALE GENOMIC DNA]</scope>
    <source>
        <strain evidence="9 10">YLB-02</strain>
    </source>
</reference>
<keyword evidence="5 8" id="KW-0812">Transmembrane</keyword>
<evidence type="ECO:0000256" key="6">
    <source>
        <dbReference type="ARBA" id="ARBA00022989"/>
    </source>
</evidence>
<dbReference type="InterPro" id="IPR002549">
    <property type="entry name" value="AI-2E-like"/>
</dbReference>
<name>A0A498D902_9BACI</name>
<dbReference type="PANTHER" id="PTHR21716:SF53">
    <property type="entry name" value="PERMEASE PERM-RELATED"/>
    <property type="match status" value="1"/>
</dbReference>
<keyword evidence="10" id="KW-1185">Reference proteome</keyword>
<feature type="transmembrane region" description="Helical" evidence="8">
    <location>
        <begin position="315"/>
        <end position="341"/>
    </location>
</feature>
<dbReference type="GO" id="GO:0005886">
    <property type="term" value="C:plasma membrane"/>
    <property type="evidence" value="ECO:0007669"/>
    <property type="project" value="UniProtKB-SubCell"/>
</dbReference>
<evidence type="ECO:0000256" key="7">
    <source>
        <dbReference type="ARBA" id="ARBA00023136"/>
    </source>
</evidence>
<feature type="transmembrane region" description="Helical" evidence="8">
    <location>
        <begin position="279"/>
        <end position="295"/>
    </location>
</feature>
<dbReference type="EMBL" id="RCHR01000004">
    <property type="protein sequence ID" value="RLL43657.1"/>
    <property type="molecule type" value="Genomic_DNA"/>
</dbReference>
<evidence type="ECO:0000256" key="8">
    <source>
        <dbReference type="SAM" id="Phobius"/>
    </source>
</evidence>
<feature type="transmembrane region" description="Helical" evidence="8">
    <location>
        <begin position="7"/>
        <end position="24"/>
    </location>
</feature>
<evidence type="ECO:0000256" key="1">
    <source>
        <dbReference type="ARBA" id="ARBA00004651"/>
    </source>
</evidence>
<keyword evidence="6 8" id="KW-1133">Transmembrane helix</keyword>
<keyword evidence="4" id="KW-1003">Cell membrane</keyword>
<feature type="transmembrane region" description="Helical" evidence="8">
    <location>
        <begin position="70"/>
        <end position="92"/>
    </location>
</feature>
<gene>
    <name evidence="9" type="ORF">D8M04_12090</name>
</gene>
<evidence type="ECO:0000256" key="5">
    <source>
        <dbReference type="ARBA" id="ARBA00022692"/>
    </source>
</evidence>
<keyword evidence="7 8" id="KW-0472">Membrane</keyword>
<comment type="similarity">
    <text evidence="2">Belongs to the autoinducer-2 exporter (AI-2E) (TC 2.A.86) family.</text>
</comment>
<evidence type="ECO:0000313" key="9">
    <source>
        <dbReference type="EMBL" id="RLL43657.1"/>
    </source>
</evidence>
<dbReference type="AlphaFoldDB" id="A0A498D902"/>
<evidence type="ECO:0000256" key="2">
    <source>
        <dbReference type="ARBA" id="ARBA00009773"/>
    </source>
</evidence>
<dbReference type="OrthoDB" id="9793390at2"/>
<dbReference type="Proteomes" id="UP000270219">
    <property type="component" value="Unassembled WGS sequence"/>
</dbReference>
<feature type="transmembrane region" description="Helical" evidence="8">
    <location>
        <begin position="218"/>
        <end position="240"/>
    </location>
</feature>
<proteinExistence type="inferred from homology"/>
<feature type="transmembrane region" description="Helical" evidence="8">
    <location>
        <begin position="36"/>
        <end position="58"/>
    </location>
</feature>
<dbReference type="GO" id="GO:0055085">
    <property type="term" value="P:transmembrane transport"/>
    <property type="evidence" value="ECO:0007669"/>
    <property type="project" value="TreeGrafter"/>
</dbReference>
<sequence length="365" mass="41539">MVNRRSMQYLTFFILIFLLIWIINKTNFIFQPLLQYIGAIAFPLIVGGLLYYLTRPLLHFFERRLKMNRIWAIIAVFIVLILAITLFILYIWPIARTQVMNLVNAVPDMVRTVEDFISYLQSNNSNIPDQVNNAIDNFFQNIPQYLQTVVDYLFSFLGSFIGQIVNIVIGLFMVPFFLFFMLKDGEKLVPFILQVFKKEKASNLRELLRKLDHVLSSYIHGQLLVSFFVGVLLLIGYLIIGLDYALILALFGMVTNVIPYLGPYLAVIPAIIVGAIQDPINVIWVAIVMIIAQQIEGNLITPNVMGQALHVHPLTVLTIIFAAGNIAGLLGIILAVPVYALTRTIIVHFYQTFVKTRDKKEDALL</sequence>
<evidence type="ECO:0000256" key="4">
    <source>
        <dbReference type="ARBA" id="ARBA00022475"/>
    </source>
</evidence>